<evidence type="ECO:0000259" key="1">
    <source>
        <dbReference type="PROSITE" id="PS50878"/>
    </source>
</evidence>
<evidence type="ECO:0000313" key="3">
    <source>
        <dbReference type="Proteomes" id="UP000595437"/>
    </source>
</evidence>
<sequence>ISCFPQKNQFTASTLRKIVTNNKIIRKPSAILGYFHERFSEILGGERQRFPKKRRSHKGEVYTLENIVNYIKKDYKDSKAAGPDGICGRLFSLVPEEVAPFVLAIGRTMERHGKMPDSLSKGRIALIPKKGDGTNFNHWRPITVLNDTYRILSGVLAKKIEPILNKNIKDEQKGFLKNRKITDISRNILTVIESFRENKKFGALIAIDFKKAFDSVKHCQILRSIKKLLPRSVFNPIRALLANGSS</sequence>
<feature type="non-terminal residue" evidence="2">
    <location>
        <position position="1"/>
    </location>
</feature>
<dbReference type="PROSITE" id="PS50878">
    <property type="entry name" value="RT_POL"/>
    <property type="match status" value="1"/>
</dbReference>
<dbReference type="SUPFAM" id="SSF56672">
    <property type="entry name" value="DNA/RNA polymerases"/>
    <property type="match status" value="1"/>
</dbReference>
<organism evidence="2 3">
    <name type="scientific">Caligus rogercresseyi</name>
    <name type="common">Sea louse</name>
    <dbReference type="NCBI Taxonomy" id="217165"/>
    <lineage>
        <taxon>Eukaryota</taxon>
        <taxon>Metazoa</taxon>
        <taxon>Ecdysozoa</taxon>
        <taxon>Arthropoda</taxon>
        <taxon>Crustacea</taxon>
        <taxon>Multicrustacea</taxon>
        <taxon>Hexanauplia</taxon>
        <taxon>Copepoda</taxon>
        <taxon>Siphonostomatoida</taxon>
        <taxon>Caligidae</taxon>
        <taxon>Caligus</taxon>
    </lineage>
</organism>
<dbReference type="EMBL" id="CP045904">
    <property type="protein sequence ID" value="QQP35843.1"/>
    <property type="molecule type" value="Genomic_DNA"/>
</dbReference>
<proteinExistence type="predicted"/>
<dbReference type="AlphaFoldDB" id="A0A7T8JUT3"/>
<feature type="domain" description="Reverse transcriptase" evidence="1">
    <location>
        <begin position="108"/>
        <end position="246"/>
    </location>
</feature>
<gene>
    <name evidence="2" type="ORF">FKW44_020764</name>
</gene>
<dbReference type="PANTHER" id="PTHR19446">
    <property type="entry name" value="REVERSE TRANSCRIPTASES"/>
    <property type="match status" value="1"/>
</dbReference>
<name>A0A7T8JUT3_CALRO</name>
<reference evidence="3" key="1">
    <citation type="submission" date="2021-01" db="EMBL/GenBank/DDBJ databases">
        <title>Caligus Genome Assembly.</title>
        <authorList>
            <person name="Gallardo-Escarate C."/>
        </authorList>
    </citation>
    <scope>NUCLEOTIDE SEQUENCE [LARGE SCALE GENOMIC DNA]</scope>
</reference>
<keyword evidence="3" id="KW-1185">Reference proteome</keyword>
<feature type="non-terminal residue" evidence="2">
    <location>
        <position position="246"/>
    </location>
</feature>
<evidence type="ECO:0000313" key="2">
    <source>
        <dbReference type="EMBL" id="QQP35843.1"/>
    </source>
</evidence>
<dbReference type="Pfam" id="PF00078">
    <property type="entry name" value="RVT_1"/>
    <property type="match status" value="1"/>
</dbReference>
<dbReference type="InterPro" id="IPR000477">
    <property type="entry name" value="RT_dom"/>
</dbReference>
<dbReference type="Proteomes" id="UP000595437">
    <property type="component" value="Chromosome 15"/>
</dbReference>
<dbReference type="OrthoDB" id="410104at2759"/>
<dbReference type="InterPro" id="IPR043502">
    <property type="entry name" value="DNA/RNA_pol_sf"/>
</dbReference>
<protein>
    <submittedName>
        <fullName evidence="2">NELlike 1 (Silurana)</fullName>
    </submittedName>
</protein>
<dbReference type="GO" id="GO:0071897">
    <property type="term" value="P:DNA biosynthetic process"/>
    <property type="evidence" value="ECO:0007669"/>
    <property type="project" value="UniProtKB-ARBA"/>
</dbReference>
<accession>A0A7T8JUT3</accession>